<gene>
    <name evidence="1" type="ORF">SAMN04488508_105283</name>
</gene>
<evidence type="ECO:0008006" key="3">
    <source>
        <dbReference type="Google" id="ProtNLM"/>
    </source>
</evidence>
<dbReference type="Gene3D" id="3.30.530.20">
    <property type="match status" value="1"/>
</dbReference>
<name>A0A1M6GHJ0_9FLAO</name>
<dbReference type="SUPFAM" id="SSF55961">
    <property type="entry name" value="Bet v1-like"/>
    <property type="match status" value="1"/>
</dbReference>
<proteinExistence type="predicted"/>
<evidence type="ECO:0000313" key="2">
    <source>
        <dbReference type="Proteomes" id="UP000184432"/>
    </source>
</evidence>
<dbReference type="AlphaFoldDB" id="A0A1M6GHJ0"/>
<protein>
    <recommendedName>
        <fullName evidence="3">Polyketide cyclase / dehydrase and lipid transport</fullName>
    </recommendedName>
</protein>
<dbReference type="RefSeq" id="WP_073316476.1">
    <property type="nucleotide sequence ID" value="NZ_FQYP01000005.1"/>
</dbReference>
<dbReference type="Proteomes" id="UP000184432">
    <property type="component" value="Unassembled WGS sequence"/>
</dbReference>
<reference evidence="2" key="1">
    <citation type="submission" date="2016-11" db="EMBL/GenBank/DDBJ databases">
        <authorList>
            <person name="Varghese N."/>
            <person name="Submissions S."/>
        </authorList>
    </citation>
    <scope>NUCLEOTIDE SEQUENCE [LARGE SCALE GENOMIC DNA]</scope>
    <source>
        <strain evidence="2">DSM 22623</strain>
    </source>
</reference>
<evidence type="ECO:0000313" key="1">
    <source>
        <dbReference type="EMBL" id="SHJ09406.1"/>
    </source>
</evidence>
<dbReference type="STRING" id="570521.SAMN04488508_105283"/>
<accession>A0A1M6GHJ0</accession>
<dbReference type="EMBL" id="FQYP01000005">
    <property type="protein sequence ID" value="SHJ09406.1"/>
    <property type="molecule type" value="Genomic_DNA"/>
</dbReference>
<dbReference type="CDD" id="cd07812">
    <property type="entry name" value="SRPBCC"/>
    <property type="match status" value="1"/>
</dbReference>
<sequence length="146" mass="17695">MKHKGALVINQPRSIVTDLFINSDYNKEYQDGFIKKELISGTKNQNGAKSKMYYKYGNKDMILIETITKNNLPDSFEANYYHKHMENTMKCTFIEISDTKTRYEYEYEYTRINWFMPKLMAILFPKMYRKQGEKWMQQFKQFVEKQ</sequence>
<dbReference type="OrthoDB" id="411301at2"/>
<organism evidence="1 2">
    <name type="scientific">Aquimarina spongiae</name>
    <dbReference type="NCBI Taxonomy" id="570521"/>
    <lineage>
        <taxon>Bacteria</taxon>
        <taxon>Pseudomonadati</taxon>
        <taxon>Bacteroidota</taxon>
        <taxon>Flavobacteriia</taxon>
        <taxon>Flavobacteriales</taxon>
        <taxon>Flavobacteriaceae</taxon>
        <taxon>Aquimarina</taxon>
    </lineage>
</organism>
<dbReference type="InterPro" id="IPR023393">
    <property type="entry name" value="START-like_dom_sf"/>
</dbReference>
<keyword evidence="2" id="KW-1185">Reference proteome</keyword>